<organism evidence="5">
    <name type="scientific">Timspurckia oligopyrenoides</name>
    <dbReference type="NCBI Taxonomy" id="708627"/>
    <lineage>
        <taxon>Eukaryota</taxon>
        <taxon>Rhodophyta</taxon>
        <taxon>Bangiophyceae</taxon>
        <taxon>Porphyridiales</taxon>
        <taxon>Porphyridiaceae</taxon>
        <taxon>Timspurckia</taxon>
    </lineage>
</organism>
<dbReference type="InterPro" id="IPR019448">
    <property type="entry name" value="NT-C2"/>
</dbReference>
<evidence type="ECO:0000256" key="2">
    <source>
        <dbReference type="SAM" id="MobiDB-lite"/>
    </source>
</evidence>
<feature type="domain" description="C2 NT-type" evidence="3">
    <location>
        <begin position="20"/>
        <end position="159"/>
    </location>
</feature>
<evidence type="ECO:0000256" key="1">
    <source>
        <dbReference type="SAM" id="Coils"/>
    </source>
</evidence>
<name>A0A6T6NJQ6_9RHOD</name>
<dbReference type="EMBL" id="HBFP01011167">
    <property type="protein sequence ID" value="CAD8823658.1"/>
    <property type="molecule type" value="Transcribed_RNA"/>
</dbReference>
<dbReference type="AlphaFoldDB" id="A0A6T6NJQ6"/>
<proteinExistence type="predicted"/>
<feature type="region of interest" description="Disordered" evidence="2">
    <location>
        <begin position="243"/>
        <end position="322"/>
    </location>
</feature>
<dbReference type="PROSITE" id="PS51840">
    <property type="entry name" value="C2_NT"/>
    <property type="match status" value="1"/>
</dbReference>
<dbReference type="EMBL" id="HBFP01011168">
    <property type="protein sequence ID" value="CAD8823659.1"/>
    <property type="molecule type" value="Transcribed_RNA"/>
</dbReference>
<evidence type="ECO:0000313" key="5">
    <source>
        <dbReference type="EMBL" id="CAD8823659.1"/>
    </source>
</evidence>
<dbReference type="Pfam" id="PF10358">
    <property type="entry name" value="NT-C2"/>
    <property type="match status" value="1"/>
</dbReference>
<gene>
    <name evidence="4" type="ORF">TOLI1172_LOCUS8056</name>
    <name evidence="5" type="ORF">TOLI1172_LOCUS8057</name>
</gene>
<evidence type="ECO:0000259" key="3">
    <source>
        <dbReference type="PROSITE" id="PS51840"/>
    </source>
</evidence>
<feature type="coiled-coil region" evidence="1">
    <location>
        <begin position="329"/>
        <end position="411"/>
    </location>
</feature>
<feature type="compositionally biased region" description="Polar residues" evidence="2">
    <location>
        <begin position="269"/>
        <end position="297"/>
    </location>
</feature>
<reference evidence="5" key="1">
    <citation type="submission" date="2021-01" db="EMBL/GenBank/DDBJ databases">
        <authorList>
            <person name="Corre E."/>
            <person name="Pelletier E."/>
            <person name="Niang G."/>
            <person name="Scheremetjew M."/>
            <person name="Finn R."/>
            <person name="Kale V."/>
            <person name="Holt S."/>
            <person name="Cochrane G."/>
            <person name="Meng A."/>
            <person name="Brown T."/>
            <person name="Cohen L."/>
        </authorList>
    </citation>
    <scope>NUCLEOTIDE SEQUENCE</scope>
    <source>
        <strain evidence="5">CCMP3278</strain>
    </source>
</reference>
<sequence length="480" mass="52915">MIKNRSLGGTRGLGSAKRGIGHLNQTPFQFEFEFRIEKVSNIKTQAKSVLLVLERREQLESTSLVPIVSGQAVFPNQTLKLDSTLFQKSTHSSNSTEKEFAEKMTKMALRLDEPRGKTIGKLHFDLSLYARTPSGSVNTVLELSNGASVHLTISSQYLAAGRRKVLGISRSSSRSSAASVSSGLTTGSGGLGRADSSIAGDDFLDDLDDLDDLLSDDDKLETSTKAKKSDRSVNIDLTSPESVFISSEGSKSSSSPLKSNRNPSKPKDNQQSSLQSVTVPTQSKTLSSEQLPSSQPVNKRVSVESGAQTRGNGIPEKPASRNSVSYAQLEAMRREIVVTKKESSKLNIELEEDRRTMASLRERIRVAKSLQAEDETEADDFSKIVVLQGKVRDIEEQNENLRAECDELCSELENRKSGLNKSMKQRMSSRRLRVELEALRAELKREPNLNEVRAELLQVQQKLTETKQKLSSIHTIIMSS</sequence>
<feature type="compositionally biased region" description="Low complexity" evidence="2">
    <location>
        <begin position="246"/>
        <end position="263"/>
    </location>
</feature>
<evidence type="ECO:0000313" key="4">
    <source>
        <dbReference type="EMBL" id="CAD8823658.1"/>
    </source>
</evidence>
<protein>
    <recommendedName>
        <fullName evidence="3">C2 NT-type domain-containing protein</fullName>
    </recommendedName>
</protein>
<keyword evidence="1" id="KW-0175">Coiled coil</keyword>
<accession>A0A6T6NJQ6</accession>